<dbReference type="Pfam" id="PF23276">
    <property type="entry name" value="TPR_24"/>
    <property type="match status" value="1"/>
</dbReference>
<dbReference type="PANTHER" id="PTHR46128">
    <property type="entry name" value="MITOCHONDRIAL GROUP I INTRON SPLICING FACTOR CCM1"/>
    <property type="match status" value="1"/>
</dbReference>
<dbReference type="PROSITE" id="PS51375">
    <property type="entry name" value="PPR"/>
    <property type="match status" value="8"/>
</dbReference>
<dbReference type="AlphaFoldDB" id="A0A835IJX6"/>
<keyword evidence="5" id="KW-0808">Transferase</keyword>
<dbReference type="Gene3D" id="3.40.1010.10">
    <property type="entry name" value="Cobalt-precorrin-4 Transmethylase, Domain 1"/>
    <property type="match status" value="1"/>
</dbReference>
<dbReference type="Gene3D" id="3.30.950.10">
    <property type="entry name" value="Methyltransferase, Cobalt-precorrin-4 Transmethylase, Domain 2"/>
    <property type="match status" value="1"/>
</dbReference>
<feature type="domain" description="Tetrapyrrole methylase" evidence="9">
    <location>
        <begin position="455"/>
        <end position="599"/>
    </location>
</feature>
<dbReference type="Proteomes" id="UP000631114">
    <property type="component" value="Unassembled WGS sequence"/>
</dbReference>
<feature type="repeat" description="PPR" evidence="8">
    <location>
        <begin position="385"/>
        <end position="419"/>
    </location>
</feature>
<evidence type="ECO:0000259" key="10">
    <source>
        <dbReference type="Pfam" id="PF23276"/>
    </source>
</evidence>
<keyword evidence="3" id="KW-0698">rRNA processing</keyword>
<dbReference type="OrthoDB" id="185373at2759"/>
<evidence type="ECO:0000256" key="8">
    <source>
        <dbReference type="PROSITE-ProRule" id="PRU00708"/>
    </source>
</evidence>
<dbReference type="Pfam" id="PF13041">
    <property type="entry name" value="PPR_2"/>
    <property type="match status" value="1"/>
</dbReference>
<accession>A0A835IJX6</accession>
<keyword evidence="7" id="KW-0677">Repeat</keyword>
<feature type="repeat" description="PPR" evidence="8">
    <location>
        <begin position="245"/>
        <end position="279"/>
    </location>
</feature>
<dbReference type="Gene3D" id="1.25.40.10">
    <property type="entry name" value="Tetratricopeptide repeat domain"/>
    <property type="match status" value="3"/>
</dbReference>
<dbReference type="InterPro" id="IPR014777">
    <property type="entry name" value="4pyrrole_Mease_sub1"/>
</dbReference>
<keyword evidence="12" id="KW-1185">Reference proteome</keyword>
<dbReference type="InterPro" id="IPR011990">
    <property type="entry name" value="TPR-like_helical_dom_sf"/>
</dbReference>
<gene>
    <name evidence="11" type="ORF">IFM89_005784</name>
</gene>
<dbReference type="GO" id="GO:0006364">
    <property type="term" value="P:rRNA processing"/>
    <property type="evidence" value="ECO:0007669"/>
    <property type="project" value="UniProtKB-KW"/>
</dbReference>
<feature type="repeat" description="PPR" evidence="8">
    <location>
        <begin position="350"/>
        <end position="384"/>
    </location>
</feature>
<evidence type="ECO:0000256" key="2">
    <source>
        <dbReference type="ARBA" id="ARBA00022490"/>
    </source>
</evidence>
<dbReference type="CDD" id="cd11648">
    <property type="entry name" value="RsmI"/>
    <property type="match status" value="1"/>
</dbReference>
<evidence type="ECO:0000256" key="7">
    <source>
        <dbReference type="ARBA" id="ARBA00022737"/>
    </source>
</evidence>
<dbReference type="InterPro" id="IPR008189">
    <property type="entry name" value="rRNA_ssu_MeTfrase_I"/>
</dbReference>
<comment type="caution">
    <text evidence="11">The sequence shown here is derived from an EMBL/GenBank/DDBJ whole genome shotgun (WGS) entry which is preliminary data.</text>
</comment>
<dbReference type="InterPro" id="IPR050872">
    <property type="entry name" value="PPR_P_subfamily"/>
</dbReference>
<dbReference type="InterPro" id="IPR057027">
    <property type="entry name" value="TPR_mt"/>
</dbReference>
<keyword evidence="2" id="KW-0963">Cytoplasm</keyword>
<keyword evidence="4" id="KW-0489">Methyltransferase</keyword>
<dbReference type="PROSITE" id="PS01296">
    <property type="entry name" value="RSMI"/>
    <property type="match status" value="1"/>
</dbReference>
<dbReference type="SUPFAM" id="SSF53790">
    <property type="entry name" value="Tetrapyrrole methylase"/>
    <property type="match status" value="1"/>
</dbReference>
<evidence type="ECO:0000313" key="11">
    <source>
        <dbReference type="EMBL" id="KAF9619230.1"/>
    </source>
</evidence>
<comment type="similarity">
    <text evidence="1">Belongs to the PPR family. P subfamily.</text>
</comment>
<feature type="repeat" description="PPR" evidence="8">
    <location>
        <begin position="138"/>
        <end position="172"/>
    </location>
</feature>
<evidence type="ECO:0000256" key="3">
    <source>
        <dbReference type="ARBA" id="ARBA00022552"/>
    </source>
</evidence>
<evidence type="ECO:0000256" key="6">
    <source>
        <dbReference type="ARBA" id="ARBA00022691"/>
    </source>
</evidence>
<dbReference type="PANTHER" id="PTHR46128:SF81">
    <property type="entry name" value="PENTACOTRIPEPTIDE-REPEAT REGION OF PRORP DOMAIN-CONTAINING PROTEIN"/>
    <property type="match status" value="1"/>
</dbReference>
<dbReference type="NCBIfam" id="TIGR00096">
    <property type="entry name" value="16S rRNA (cytidine(1402)-2'-O)-methyltransferase"/>
    <property type="match status" value="1"/>
</dbReference>
<evidence type="ECO:0000256" key="4">
    <source>
        <dbReference type="ARBA" id="ARBA00022603"/>
    </source>
</evidence>
<name>A0A835IJX6_9MAGN</name>
<organism evidence="11 12">
    <name type="scientific">Coptis chinensis</name>
    <dbReference type="NCBI Taxonomy" id="261450"/>
    <lineage>
        <taxon>Eukaryota</taxon>
        <taxon>Viridiplantae</taxon>
        <taxon>Streptophyta</taxon>
        <taxon>Embryophyta</taxon>
        <taxon>Tracheophyta</taxon>
        <taxon>Spermatophyta</taxon>
        <taxon>Magnoliopsida</taxon>
        <taxon>Ranunculales</taxon>
        <taxon>Ranunculaceae</taxon>
        <taxon>Coptidoideae</taxon>
        <taxon>Coptis</taxon>
    </lineage>
</organism>
<dbReference type="Pfam" id="PF01535">
    <property type="entry name" value="PPR"/>
    <property type="match status" value="2"/>
</dbReference>
<dbReference type="InterPro" id="IPR000878">
    <property type="entry name" value="4pyrrol_Mease"/>
</dbReference>
<dbReference type="FunFam" id="3.30.950.10:FF:000002">
    <property type="entry name" value="Ribosomal RNA small subunit methyltransferase I"/>
    <property type="match status" value="1"/>
</dbReference>
<dbReference type="GO" id="GO:0032259">
    <property type="term" value="P:methylation"/>
    <property type="evidence" value="ECO:0007669"/>
    <property type="project" value="UniProtKB-KW"/>
</dbReference>
<evidence type="ECO:0000259" key="9">
    <source>
        <dbReference type="Pfam" id="PF00590"/>
    </source>
</evidence>
<evidence type="ECO:0000313" key="12">
    <source>
        <dbReference type="Proteomes" id="UP000631114"/>
    </source>
</evidence>
<keyword evidence="6" id="KW-0949">S-adenosyl-L-methionine</keyword>
<dbReference type="Pfam" id="PF12854">
    <property type="entry name" value="PPR_1"/>
    <property type="match status" value="1"/>
</dbReference>
<feature type="repeat" description="PPR" evidence="8">
    <location>
        <begin position="280"/>
        <end position="314"/>
    </location>
</feature>
<evidence type="ECO:0000256" key="5">
    <source>
        <dbReference type="ARBA" id="ARBA00022679"/>
    </source>
</evidence>
<feature type="repeat" description="PPR" evidence="8">
    <location>
        <begin position="173"/>
        <end position="209"/>
    </location>
</feature>
<feature type="repeat" description="PPR" evidence="8">
    <location>
        <begin position="315"/>
        <end position="349"/>
    </location>
</feature>
<dbReference type="InterPro" id="IPR018063">
    <property type="entry name" value="SAM_MeTrfase_RsmI_CS"/>
</dbReference>
<dbReference type="Pfam" id="PF00590">
    <property type="entry name" value="TP_methylase"/>
    <property type="match status" value="1"/>
</dbReference>
<dbReference type="InterPro" id="IPR035996">
    <property type="entry name" value="4pyrrol_Methylase_sf"/>
</dbReference>
<dbReference type="InterPro" id="IPR014776">
    <property type="entry name" value="4pyrrole_Mease_sub2"/>
</dbReference>
<feature type="domain" description="Pentatricopeptide repeat-containing protein-mitochondrial" evidence="10">
    <location>
        <begin position="122"/>
        <end position="231"/>
    </location>
</feature>
<sequence>MEALKKAANNDEKPLVSVLVNSFEMYACEPTPYAYSFVVKSLFKSSQLDQLPCVLDHMRNVERFEPPERIFVEIIRIYGCENRIRDAVDMFFKIPSFRCNPSSVSLNALLSVLCKRKEGIGLVHQVLLKSRGMNIRLEESTFEILITALCKLKKIGYAVEILDSMSEYGYDPDSTLYSRILSAMCKLQDVSSVEVWGFLEEMRAKRFTPNEVDYANVVSFLVKVGKGMDALDLMEQMKLDRIKPDVVVYTCVLDGVITAGDFDKVEEVFDEMLVLGVVPDVHTYNVYLKGLCMQNSFEAGFKLVACMEELGCKPDVSTYNTLMGALCKVGKVMRAKEVLTKMRLKGLQRNLHSYSILINGLMCEGEVGEACEFWEDMLTRGFVPMSLTCDEMICGLCKLGLNSEALRILKQMVEMNIMPGVSAWEALLSIRQLHLNDTVSLDLEDYFQLSYHKFNESQREESILKRLQEGDIVALISDAGTPGISDPGTELAKLCVKEKIPVIPIPGPSALVAALSASGLSTVEFTFVGFLPKHAASRKERLLVSATQTVTQIFYVPPHKLQQFLEETSALFGDARKCVIAREITKVHEEFWRGTLSEAKEAFSAHQPKGEITVLIEGKEISVDETPSEAQLEHELSDLISSGHSLSMAVKLVSEVTSVKKKTVYTLALRKFGKLQGGEE</sequence>
<dbReference type="InterPro" id="IPR002885">
    <property type="entry name" value="PPR_rpt"/>
</dbReference>
<protein>
    <submittedName>
        <fullName evidence="11">Uncharacterized protein</fullName>
    </submittedName>
</protein>
<dbReference type="NCBIfam" id="TIGR00756">
    <property type="entry name" value="PPR"/>
    <property type="match status" value="6"/>
</dbReference>
<evidence type="ECO:0000256" key="1">
    <source>
        <dbReference type="ARBA" id="ARBA00007626"/>
    </source>
</evidence>
<feature type="repeat" description="PPR" evidence="8">
    <location>
        <begin position="210"/>
        <end position="244"/>
    </location>
</feature>
<dbReference type="GO" id="GO:0008168">
    <property type="term" value="F:methyltransferase activity"/>
    <property type="evidence" value="ECO:0007669"/>
    <property type="project" value="UniProtKB-KW"/>
</dbReference>
<dbReference type="EMBL" id="JADFTS010000002">
    <property type="protein sequence ID" value="KAF9619230.1"/>
    <property type="molecule type" value="Genomic_DNA"/>
</dbReference>
<proteinExistence type="inferred from homology"/>
<reference evidence="11 12" key="1">
    <citation type="submission" date="2020-10" db="EMBL/GenBank/DDBJ databases">
        <title>The Coptis chinensis genome and diversification of protoberbering-type alkaloids.</title>
        <authorList>
            <person name="Wang B."/>
            <person name="Shu S."/>
            <person name="Song C."/>
            <person name="Liu Y."/>
        </authorList>
    </citation>
    <scope>NUCLEOTIDE SEQUENCE [LARGE SCALE GENOMIC DNA]</scope>
    <source>
        <strain evidence="11">HL-2020</strain>
        <tissue evidence="11">Leaf</tissue>
    </source>
</reference>